<dbReference type="Proteomes" id="UP000799776">
    <property type="component" value="Unassembled WGS sequence"/>
</dbReference>
<dbReference type="EMBL" id="ML978715">
    <property type="protein sequence ID" value="KAF2088845.1"/>
    <property type="molecule type" value="Genomic_DNA"/>
</dbReference>
<organism evidence="2 3">
    <name type="scientific">Saccharata proteae CBS 121410</name>
    <dbReference type="NCBI Taxonomy" id="1314787"/>
    <lineage>
        <taxon>Eukaryota</taxon>
        <taxon>Fungi</taxon>
        <taxon>Dikarya</taxon>
        <taxon>Ascomycota</taxon>
        <taxon>Pezizomycotina</taxon>
        <taxon>Dothideomycetes</taxon>
        <taxon>Dothideomycetes incertae sedis</taxon>
        <taxon>Botryosphaeriales</taxon>
        <taxon>Saccharataceae</taxon>
        <taxon>Saccharata</taxon>
    </lineage>
</organism>
<feature type="region of interest" description="Disordered" evidence="1">
    <location>
        <begin position="58"/>
        <end position="100"/>
    </location>
</feature>
<keyword evidence="3" id="KW-1185">Reference proteome</keyword>
<evidence type="ECO:0000313" key="2">
    <source>
        <dbReference type="EMBL" id="KAF2088845.1"/>
    </source>
</evidence>
<name>A0A6A5YAF8_9PEZI</name>
<gene>
    <name evidence="2" type="ORF">K490DRAFT_55469</name>
</gene>
<evidence type="ECO:0000256" key="1">
    <source>
        <dbReference type="SAM" id="MobiDB-lite"/>
    </source>
</evidence>
<evidence type="ECO:0000313" key="3">
    <source>
        <dbReference type="Proteomes" id="UP000799776"/>
    </source>
</evidence>
<dbReference type="AlphaFoldDB" id="A0A6A5YAF8"/>
<feature type="compositionally biased region" description="Basic and acidic residues" evidence="1">
    <location>
        <begin position="73"/>
        <end position="93"/>
    </location>
</feature>
<proteinExistence type="predicted"/>
<reference evidence="2" key="1">
    <citation type="journal article" date="2020" name="Stud. Mycol.">
        <title>101 Dothideomycetes genomes: a test case for predicting lifestyles and emergence of pathogens.</title>
        <authorList>
            <person name="Haridas S."/>
            <person name="Albert R."/>
            <person name="Binder M."/>
            <person name="Bloem J."/>
            <person name="Labutti K."/>
            <person name="Salamov A."/>
            <person name="Andreopoulos B."/>
            <person name="Baker S."/>
            <person name="Barry K."/>
            <person name="Bills G."/>
            <person name="Bluhm B."/>
            <person name="Cannon C."/>
            <person name="Castanera R."/>
            <person name="Culley D."/>
            <person name="Daum C."/>
            <person name="Ezra D."/>
            <person name="Gonzalez J."/>
            <person name="Henrissat B."/>
            <person name="Kuo A."/>
            <person name="Liang C."/>
            <person name="Lipzen A."/>
            <person name="Lutzoni F."/>
            <person name="Magnuson J."/>
            <person name="Mondo S."/>
            <person name="Nolan M."/>
            <person name="Ohm R."/>
            <person name="Pangilinan J."/>
            <person name="Park H.-J."/>
            <person name="Ramirez L."/>
            <person name="Alfaro M."/>
            <person name="Sun H."/>
            <person name="Tritt A."/>
            <person name="Yoshinaga Y."/>
            <person name="Zwiers L.-H."/>
            <person name="Turgeon B."/>
            <person name="Goodwin S."/>
            <person name="Spatafora J."/>
            <person name="Crous P."/>
            <person name="Grigoriev I."/>
        </authorList>
    </citation>
    <scope>NUCLEOTIDE SEQUENCE</scope>
    <source>
        <strain evidence="2">CBS 121410</strain>
    </source>
</reference>
<sequence length="228" mass="25103">MPFFKFFRGVVGAVGRKIAHQAPAVGCYIAHRAPTVTCDLPHSASANPDFEDGYVLVGNMNQDDEPHTSVSHIEAKPDSDSSKLVDDDNKDEGKDDDGDWYLVELPSNADDGDWFVVEVPAGFESCGGEPELVKADDEPVSVEAPTDVESCGEPWDSVDGDDARDEEAYMRPRVEAAESCRKAQQTGLARIWRELWADCCYDPKCSGAPPWAPANWGRWLPRLQLPFT</sequence>
<accession>A0A6A5YAF8</accession>
<protein>
    <submittedName>
        <fullName evidence="2">Uncharacterized protein</fullName>
    </submittedName>
</protein>